<feature type="transmembrane region" description="Helical" evidence="1">
    <location>
        <begin position="47"/>
        <end position="64"/>
    </location>
</feature>
<dbReference type="InterPro" id="IPR045708">
    <property type="entry name" value="DUF6064"/>
</dbReference>
<reference evidence="2" key="1">
    <citation type="submission" date="2020-10" db="EMBL/GenBank/DDBJ databases">
        <authorList>
            <person name="Gilroy R."/>
        </authorList>
    </citation>
    <scope>NUCLEOTIDE SEQUENCE</scope>
    <source>
        <strain evidence="2">B1-15692</strain>
    </source>
</reference>
<gene>
    <name evidence="2" type="ORF">IAB99_09230</name>
</gene>
<evidence type="ECO:0008006" key="4">
    <source>
        <dbReference type="Google" id="ProtNLM"/>
    </source>
</evidence>
<feature type="transmembrane region" description="Helical" evidence="1">
    <location>
        <begin position="70"/>
        <end position="90"/>
    </location>
</feature>
<keyword evidence="1" id="KW-1133">Transmembrane helix</keyword>
<feature type="transmembrane region" description="Helical" evidence="1">
    <location>
        <begin position="134"/>
        <end position="150"/>
    </location>
</feature>
<reference evidence="2" key="2">
    <citation type="journal article" date="2021" name="PeerJ">
        <title>Extensive microbial diversity within the chicken gut microbiome revealed by metagenomics and culture.</title>
        <authorList>
            <person name="Gilroy R."/>
            <person name="Ravi A."/>
            <person name="Getino M."/>
            <person name="Pursley I."/>
            <person name="Horton D.L."/>
            <person name="Alikhan N.F."/>
            <person name="Baker D."/>
            <person name="Gharbi K."/>
            <person name="Hall N."/>
            <person name="Watson M."/>
            <person name="Adriaenssens E.M."/>
            <person name="Foster-Nyarko E."/>
            <person name="Jarju S."/>
            <person name="Secka A."/>
            <person name="Antonio M."/>
            <person name="Oren A."/>
            <person name="Chaudhuri R.R."/>
            <person name="La Ragione R."/>
            <person name="Hildebrand F."/>
            <person name="Pallen M.J."/>
        </authorList>
    </citation>
    <scope>NUCLEOTIDE SEQUENCE</scope>
    <source>
        <strain evidence="2">B1-15692</strain>
    </source>
</reference>
<dbReference type="AlphaFoldDB" id="A0A9D9I8T6"/>
<evidence type="ECO:0000313" key="2">
    <source>
        <dbReference type="EMBL" id="MBO8467922.1"/>
    </source>
</evidence>
<evidence type="ECO:0000256" key="1">
    <source>
        <dbReference type="SAM" id="Phobius"/>
    </source>
</evidence>
<proteinExistence type="predicted"/>
<dbReference type="EMBL" id="JADIMH010000065">
    <property type="protein sequence ID" value="MBO8467922.1"/>
    <property type="molecule type" value="Genomic_DNA"/>
</dbReference>
<feature type="transmembrane region" description="Helical" evidence="1">
    <location>
        <begin position="16"/>
        <end position="35"/>
    </location>
</feature>
<dbReference type="Pfam" id="PF19540">
    <property type="entry name" value="DUF6064"/>
    <property type="match status" value="1"/>
</dbReference>
<evidence type="ECO:0000313" key="3">
    <source>
        <dbReference type="Proteomes" id="UP000823660"/>
    </source>
</evidence>
<name>A0A9D9I8T6_9BACT</name>
<keyword evidence="1" id="KW-0812">Transmembrane</keyword>
<feature type="transmembrane region" description="Helical" evidence="1">
    <location>
        <begin position="157"/>
        <end position="176"/>
    </location>
</feature>
<keyword evidence="1" id="KW-0472">Membrane</keyword>
<comment type="caution">
    <text evidence="2">The sequence shown here is derived from an EMBL/GenBank/DDBJ whole genome shotgun (WGS) entry which is preliminary data.</text>
</comment>
<sequence length="236" mass="26688">MEVFWNSIAEYNAQTWPWQLAFIAVAALFTVLLWVKPMTWVKIATKVLMVLEALWIAFVYYMKFAGGRDYSNVMTIFWCLVAAAWVYDLATHFSSFQKSGKYRPWGVLMILLPLVYPLISLFRGMTFPQMTTPMLPSAVALYMLGMLMAFNRKINFFAFIFIVHWAVIAISKIVLFNIPEDTLLAAACLPAMFIFFKEAVDSSAEEVGSKPSKPAVKALILAVTVLIGACMVIEYV</sequence>
<organism evidence="2 3">
    <name type="scientific">Candidatus Cryptobacteroides faecipullorum</name>
    <dbReference type="NCBI Taxonomy" id="2840764"/>
    <lineage>
        <taxon>Bacteria</taxon>
        <taxon>Pseudomonadati</taxon>
        <taxon>Bacteroidota</taxon>
        <taxon>Bacteroidia</taxon>
        <taxon>Bacteroidales</taxon>
        <taxon>Candidatus Cryptobacteroides</taxon>
    </lineage>
</organism>
<dbReference type="Proteomes" id="UP000823660">
    <property type="component" value="Unassembled WGS sequence"/>
</dbReference>
<accession>A0A9D9I8T6</accession>
<protein>
    <recommendedName>
        <fullName evidence="4">Transmembrane protein</fullName>
    </recommendedName>
</protein>
<feature type="transmembrane region" description="Helical" evidence="1">
    <location>
        <begin position="102"/>
        <end position="122"/>
    </location>
</feature>
<feature type="transmembrane region" description="Helical" evidence="1">
    <location>
        <begin position="215"/>
        <end position="235"/>
    </location>
</feature>